<protein>
    <recommendedName>
        <fullName evidence="1">Pyruvate:ferredoxin oxidoreductase core domain-containing protein</fullName>
    </recommendedName>
</protein>
<dbReference type="PANTHER" id="PTHR32154">
    <property type="entry name" value="PYRUVATE-FLAVODOXIN OXIDOREDUCTASE-RELATED"/>
    <property type="match status" value="1"/>
</dbReference>
<feature type="non-terminal residue" evidence="2">
    <location>
        <position position="1"/>
    </location>
</feature>
<dbReference type="InterPro" id="IPR050722">
    <property type="entry name" value="Pyruvate:ferred/Flavod_OxRd"/>
</dbReference>
<dbReference type="InterPro" id="IPR009014">
    <property type="entry name" value="Transketo_C/PFOR_II"/>
</dbReference>
<evidence type="ECO:0000313" key="2">
    <source>
        <dbReference type="EMBL" id="GAJ13318.1"/>
    </source>
</evidence>
<accession>X1U6Y1</accession>
<dbReference type="PANTHER" id="PTHR32154:SF0">
    <property type="entry name" value="PYRUVATE-FLAVODOXIN OXIDOREDUCTASE-RELATED"/>
    <property type="match status" value="1"/>
</dbReference>
<dbReference type="Pfam" id="PF17147">
    <property type="entry name" value="PFOR_II"/>
    <property type="match status" value="1"/>
</dbReference>
<proteinExistence type="predicted"/>
<evidence type="ECO:0000259" key="1">
    <source>
        <dbReference type="Pfam" id="PF17147"/>
    </source>
</evidence>
<comment type="caution">
    <text evidence="2">The sequence shown here is derived from an EMBL/GenBank/DDBJ whole genome shotgun (WGS) entry which is preliminary data.</text>
</comment>
<reference evidence="2" key="1">
    <citation type="journal article" date="2014" name="Front. Microbiol.">
        <title>High frequency of phylogenetically diverse reductive dehalogenase-homologous genes in deep subseafloor sedimentary metagenomes.</title>
        <authorList>
            <person name="Kawai M."/>
            <person name="Futagami T."/>
            <person name="Toyoda A."/>
            <person name="Takaki Y."/>
            <person name="Nishi S."/>
            <person name="Hori S."/>
            <person name="Arai W."/>
            <person name="Tsubouchi T."/>
            <person name="Morono Y."/>
            <person name="Uchiyama I."/>
            <person name="Ito T."/>
            <person name="Fujiyama A."/>
            <person name="Inagaki F."/>
            <person name="Takami H."/>
        </authorList>
    </citation>
    <scope>NUCLEOTIDE SEQUENCE</scope>
    <source>
        <strain evidence="2">Expedition CK06-06</strain>
    </source>
</reference>
<organism evidence="2">
    <name type="scientific">marine sediment metagenome</name>
    <dbReference type="NCBI Taxonomy" id="412755"/>
    <lineage>
        <taxon>unclassified sequences</taxon>
        <taxon>metagenomes</taxon>
        <taxon>ecological metagenomes</taxon>
    </lineage>
</organism>
<dbReference type="EMBL" id="BARW01033769">
    <property type="protein sequence ID" value="GAJ13318.1"/>
    <property type="molecule type" value="Genomic_DNA"/>
</dbReference>
<gene>
    <name evidence="2" type="ORF">S12H4_53105</name>
</gene>
<dbReference type="Gene3D" id="3.40.50.920">
    <property type="match status" value="1"/>
</dbReference>
<dbReference type="GO" id="GO:0006979">
    <property type="term" value="P:response to oxidative stress"/>
    <property type="evidence" value="ECO:0007669"/>
    <property type="project" value="TreeGrafter"/>
</dbReference>
<name>X1U6Y1_9ZZZZ</name>
<feature type="domain" description="Pyruvate:ferredoxin oxidoreductase core" evidence="1">
    <location>
        <begin position="24"/>
        <end position="126"/>
    </location>
</feature>
<dbReference type="FunFam" id="3.40.50.920:FF:000010">
    <property type="entry name" value="Pyruvate ferredoxin oxidoreductase, alpha subunit"/>
    <property type="match status" value="1"/>
</dbReference>
<dbReference type="SUPFAM" id="SSF52922">
    <property type="entry name" value="TK C-terminal domain-like"/>
    <property type="match status" value="1"/>
</dbReference>
<dbReference type="InterPro" id="IPR033412">
    <property type="entry name" value="PFOR_II"/>
</dbReference>
<sequence length="155" mass="16853">VDAAYEKISGRSYGLLHSYMMEDAEVALLGLGATMGTIRVVVDELRKEGVKAGLIKMRVFRPFPSEALVEALGETPVLGVLDKAISFGSPGGPLFEDVVTTFFDEVEKPLIADYIYGLGGRDASPKLLRGIFESLLEIKEKRSVPSKVNYVGVRT</sequence>
<dbReference type="AlphaFoldDB" id="X1U6Y1"/>